<proteinExistence type="predicted"/>
<organism evidence="2 3">
    <name type="scientific">Roseospira visakhapatnamensis</name>
    <dbReference type="NCBI Taxonomy" id="390880"/>
    <lineage>
        <taxon>Bacteria</taxon>
        <taxon>Pseudomonadati</taxon>
        <taxon>Pseudomonadota</taxon>
        <taxon>Alphaproteobacteria</taxon>
        <taxon>Rhodospirillales</taxon>
        <taxon>Rhodospirillaceae</taxon>
        <taxon>Roseospira</taxon>
    </lineage>
</organism>
<dbReference type="CDD" id="cd00093">
    <property type="entry name" value="HTH_XRE"/>
    <property type="match status" value="1"/>
</dbReference>
<accession>A0A7W6RHH3</accession>
<dbReference type="AlphaFoldDB" id="A0A7W6RHH3"/>
<dbReference type="Gene3D" id="1.10.260.40">
    <property type="entry name" value="lambda repressor-like DNA-binding domains"/>
    <property type="match status" value="1"/>
</dbReference>
<dbReference type="RefSeq" id="WP_184048629.1">
    <property type="nucleotide sequence ID" value="NZ_JACIGK010000048.1"/>
</dbReference>
<gene>
    <name evidence="2" type="ORF">GGD89_003735</name>
</gene>
<dbReference type="GO" id="GO:0003677">
    <property type="term" value="F:DNA binding"/>
    <property type="evidence" value="ECO:0007669"/>
    <property type="project" value="InterPro"/>
</dbReference>
<dbReference type="Proteomes" id="UP000554286">
    <property type="component" value="Unassembled WGS sequence"/>
</dbReference>
<protein>
    <submittedName>
        <fullName evidence="2">Transcriptional regulator with XRE-family HTH domain</fullName>
    </submittedName>
</protein>
<feature type="domain" description="HTH cro/C1-type" evidence="1">
    <location>
        <begin position="22"/>
        <end position="76"/>
    </location>
</feature>
<keyword evidence="3" id="KW-1185">Reference proteome</keyword>
<evidence type="ECO:0000313" key="3">
    <source>
        <dbReference type="Proteomes" id="UP000554286"/>
    </source>
</evidence>
<dbReference type="Pfam" id="PF01381">
    <property type="entry name" value="HTH_3"/>
    <property type="match status" value="1"/>
</dbReference>
<evidence type="ECO:0000259" key="1">
    <source>
        <dbReference type="PROSITE" id="PS50943"/>
    </source>
</evidence>
<reference evidence="2 3" key="1">
    <citation type="submission" date="2020-08" db="EMBL/GenBank/DDBJ databases">
        <title>Genome sequencing of Purple Non-Sulfur Bacteria from various extreme environments.</title>
        <authorList>
            <person name="Mayer M."/>
        </authorList>
    </citation>
    <scope>NUCLEOTIDE SEQUENCE [LARGE SCALE GENOMIC DNA]</scope>
    <source>
        <strain evidence="2 3">JA131</strain>
    </source>
</reference>
<dbReference type="InterPro" id="IPR001387">
    <property type="entry name" value="Cro/C1-type_HTH"/>
</dbReference>
<dbReference type="InterPro" id="IPR010982">
    <property type="entry name" value="Lambda_DNA-bd_dom_sf"/>
</dbReference>
<evidence type="ECO:0000313" key="2">
    <source>
        <dbReference type="EMBL" id="MBB4268081.1"/>
    </source>
</evidence>
<dbReference type="SUPFAM" id="SSF47413">
    <property type="entry name" value="lambda repressor-like DNA-binding domains"/>
    <property type="match status" value="1"/>
</dbReference>
<dbReference type="EMBL" id="JACIGK010000048">
    <property type="protein sequence ID" value="MBB4268081.1"/>
    <property type="molecule type" value="Genomic_DNA"/>
</dbReference>
<comment type="caution">
    <text evidence="2">The sequence shown here is derived from an EMBL/GenBank/DDBJ whole genome shotgun (WGS) entry which is preliminary data.</text>
</comment>
<name>A0A7W6RHH3_9PROT</name>
<dbReference type="PROSITE" id="PS50943">
    <property type="entry name" value="HTH_CROC1"/>
    <property type="match status" value="1"/>
</dbReference>
<dbReference type="SMART" id="SM00530">
    <property type="entry name" value="HTH_XRE"/>
    <property type="match status" value="1"/>
</dbReference>
<sequence length="148" mass="16491">MAMAVARGEGPDPIDVHVGERIRLRRTVLRLTQQDLAQSIGISFQQLQKYERGTNRVSASRLFDISMQLSVPISFFFDDLDEDLCRARGLTNPPVPTDPVLTSDALRLMTIFNRLPNDTVRRKIMEFLTATVSVPSHGEDDGLSGPPP</sequence>